<proteinExistence type="predicted"/>
<keyword evidence="2" id="KW-1185">Reference proteome</keyword>
<organism evidence="1 2">
    <name type="scientific">Ataeniobius toweri</name>
    <dbReference type="NCBI Taxonomy" id="208326"/>
    <lineage>
        <taxon>Eukaryota</taxon>
        <taxon>Metazoa</taxon>
        <taxon>Chordata</taxon>
        <taxon>Craniata</taxon>
        <taxon>Vertebrata</taxon>
        <taxon>Euteleostomi</taxon>
        <taxon>Actinopterygii</taxon>
        <taxon>Neopterygii</taxon>
        <taxon>Teleostei</taxon>
        <taxon>Neoteleostei</taxon>
        <taxon>Acanthomorphata</taxon>
        <taxon>Ovalentaria</taxon>
        <taxon>Atherinomorphae</taxon>
        <taxon>Cyprinodontiformes</taxon>
        <taxon>Goodeidae</taxon>
        <taxon>Ataeniobius</taxon>
    </lineage>
</organism>
<dbReference type="Proteomes" id="UP001345963">
    <property type="component" value="Unassembled WGS sequence"/>
</dbReference>
<protein>
    <submittedName>
        <fullName evidence="1">Uncharacterized protein</fullName>
    </submittedName>
</protein>
<reference evidence="1 2" key="1">
    <citation type="submission" date="2021-07" db="EMBL/GenBank/DDBJ databases">
        <authorList>
            <person name="Palmer J.M."/>
        </authorList>
    </citation>
    <scope>NUCLEOTIDE SEQUENCE [LARGE SCALE GENOMIC DNA]</scope>
    <source>
        <strain evidence="1 2">AT_MEX2019</strain>
        <tissue evidence="1">Muscle</tissue>
    </source>
</reference>
<gene>
    <name evidence="1" type="ORF">ATANTOWER_025533</name>
</gene>
<name>A0ABU7AIJ2_9TELE</name>
<dbReference type="EMBL" id="JAHUTI010015756">
    <property type="protein sequence ID" value="MED6237463.1"/>
    <property type="molecule type" value="Genomic_DNA"/>
</dbReference>
<comment type="caution">
    <text evidence="1">The sequence shown here is derived from an EMBL/GenBank/DDBJ whole genome shotgun (WGS) entry which is preliminary data.</text>
</comment>
<accession>A0ABU7AIJ2</accession>
<evidence type="ECO:0000313" key="2">
    <source>
        <dbReference type="Proteomes" id="UP001345963"/>
    </source>
</evidence>
<feature type="non-terminal residue" evidence="1">
    <location>
        <position position="57"/>
    </location>
</feature>
<sequence>MGVTHLPRTSIFIIKHILTWCRNLKSSSLCLSINHSKLLNVSVTVACTRAKNKHNYD</sequence>
<evidence type="ECO:0000313" key="1">
    <source>
        <dbReference type="EMBL" id="MED6237463.1"/>
    </source>
</evidence>